<proteinExistence type="predicted"/>
<dbReference type="InterPro" id="IPR016040">
    <property type="entry name" value="NAD(P)-bd_dom"/>
</dbReference>
<dbReference type="GO" id="GO:0004074">
    <property type="term" value="F:biliverdin reductase [NAD(P)H] activity"/>
    <property type="evidence" value="ECO:0007669"/>
    <property type="project" value="TreeGrafter"/>
</dbReference>
<dbReference type="InterPro" id="IPR051606">
    <property type="entry name" value="Polyketide_Oxido-like"/>
</dbReference>
<dbReference type="PANTHER" id="PTHR43355:SF2">
    <property type="entry name" value="FLAVIN REDUCTASE (NADPH)"/>
    <property type="match status" value="1"/>
</dbReference>
<name>A0A3B0XZE2_9ZZZZ</name>
<accession>A0A3B0XZE2</accession>
<organism evidence="2">
    <name type="scientific">hydrothermal vent metagenome</name>
    <dbReference type="NCBI Taxonomy" id="652676"/>
    <lineage>
        <taxon>unclassified sequences</taxon>
        <taxon>metagenomes</taxon>
        <taxon>ecological metagenomes</taxon>
    </lineage>
</organism>
<evidence type="ECO:0000313" key="2">
    <source>
        <dbReference type="EMBL" id="VAW70080.1"/>
    </source>
</evidence>
<evidence type="ECO:0000259" key="1">
    <source>
        <dbReference type="Pfam" id="PF13460"/>
    </source>
</evidence>
<dbReference type="AlphaFoldDB" id="A0A3B0XZE2"/>
<dbReference type="CDD" id="cd05244">
    <property type="entry name" value="BVR-B_like_SDR_a"/>
    <property type="match status" value="1"/>
</dbReference>
<dbReference type="InterPro" id="IPR036291">
    <property type="entry name" value="NAD(P)-bd_dom_sf"/>
</dbReference>
<dbReference type="PANTHER" id="PTHR43355">
    <property type="entry name" value="FLAVIN REDUCTASE (NADPH)"/>
    <property type="match status" value="1"/>
</dbReference>
<dbReference type="Gene3D" id="3.40.50.720">
    <property type="entry name" value="NAD(P)-binding Rossmann-like Domain"/>
    <property type="match status" value="1"/>
</dbReference>
<reference evidence="2" key="1">
    <citation type="submission" date="2018-06" db="EMBL/GenBank/DDBJ databases">
        <authorList>
            <person name="Zhirakovskaya E."/>
        </authorList>
    </citation>
    <scope>NUCLEOTIDE SEQUENCE</scope>
</reference>
<feature type="domain" description="NAD(P)-binding" evidence="1">
    <location>
        <begin position="7"/>
        <end position="195"/>
    </location>
</feature>
<dbReference type="EC" id="1.5.1.30" evidence="2"/>
<gene>
    <name evidence="2" type="ORF">MNBD_GAMMA09-693</name>
</gene>
<dbReference type="SUPFAM" id="SSF51735">
    <property type="entry name" value="NAD(P)-binding Rossmann-fold domains"/>
    <property type="match status" value="1"/>
</dbReference>
<dbReference type="EMBL" id="UOFI01000186">
    <property type="protein sequence ID" value="VAW70080.1"/>
    <property type="molecule type" value="Genomic_DNA"/>
</dbReference>
<keyword evidence="2" id="KW-0560">Oxidoreductase</keyword>
<dbReference type="Pfam" id="PF13460">
    <property type="entry name" value="NAD_binding_10"/>
    <property type="match status" value="1"/>
</dbReference>
<sequence length="208" mass="22924">MKLTIFGATGTIGQHLVRQALSDGHQVTAFSSTASSLALNHQNLIPFTGDVFDPQSVTQAIEGSDAVLITLGSRKLSGDVRSTGTRHIVQAMQQVQVKRLICQSTLGIGSSYANLNFFWKTVMFGLILRAVFKDHGAQEDIVKHSNLDWTIVRPAAFTDETMKKEYKSGFLPSEQNLTLKISRQDVARFMLLQLSSSTYLKQTPGLSY</sequence>
<protein>
    <submittedName>
        <fullName evidence="2">Flavin reductase</fullName>
        <ecNumber evidence="2">1.5.1.30</ecNumber>
    </submittedName>
</protein>
<dbReference type="GO" id="GO:0042602">
    <property type="term" value="F:riboflavin reductase (NADPH) activity"/>
    <property type="evidence" value="ECO:0007669"/>
    <property type="project" value="UniProtKB-EC"/>
</dbReference>